<gene>
    <name evidence="2" type="ORF">TorRG33x02_014170</name>
</gene>
<reference evidence="3" key="1">
    <citation type="submission" date="2016-06" db="EMBL/GenBank/DDBJ databases">
        <title>Parallel loss of symbiosis genes in relatives of nitrogen-fixing non-legume Parasponia.</title>
        <authorList>
            <person name="Van Velzen R."/>
            <person name="Holmer R."/>
            <person name="Bu F."/>
            <person name="Rutten L."/>
            <person name="Van Zeijl A."/>
            <person name="Liu W."/>
            <person name="Santuari L."/>
            <person name="Cao Q."/>
            <person name="Sharma T."/>
            <person name="Shen D."/>
            <person name="Roswanjaya Y."/>
            <person name="Wardhani T."/>
            <person name="Kalhor M.S."/>
            <person name="Jansen J."/>
            <person name="Van den Hoogen J."/>
            <person name="Gungor B."/>
            <person name="Hartog M."/>
            <person name="Hontelez J."/>
            <person name="Verver J."/>
            <person name="Yang W.-C."/>
            <person name="Schijlen E."/>
            <person name="Repin R."/>
            <person name="Schilthuizen M."/>
            <person name="Schranz E."/>
            <person name="Heidstra R."/>
            <person name="Miyata K."/>
            <person name="Fedorova E."/>
            <person name="Kohlen W."/>
            <person name="Bisseling T."/>
            <person name="Smit S."/>
            <person name="Geurts R."/>
        </authorList>
    </citation>
    <scope>NUCLEOTIDE SEQUENCE [LARGE SCALE GENOMIC DNA]</scope>
    <source>
        <strain evidence="3">cv. RG33-2</strain>
    </source>
</reference>
<keyword evidence="3" id="KW-1185">Reference proteome</keyword>
<evidence type="ECO:0000313" key="2">
    <source>
        <dbReference type="EMBL" id="POO02433.1"/>
    </source>
</evidence>
<accession>A0A2P5FXA6</accession>
<dbReference type="InParanoid" id="A0A2P5FXA6"/>
<protein>
    <submittedName>
        <fullName evidence="2">Uncharacterized protein</fullName>
    </submittedName>
</protein>
<feature type="region of interest" description="Disordered" evidence="1">
    <location>
        <begin position="1"/>
        <end position="33"/>
    </location>
</feature>
<dbReference type="EMBL" id="JXTC01000004">
    <property type="protein sequence ID" value="POO02433.1"/>
    <property type="molecule type" value="Genomic_DNA"/>
</dbReference>
<name>A0A2P5FXA6_TREOI</name>
<dbReference type="Proteomes" id="UP000237000">
    <property type="component" value="Unassembled WGS sequence"/>
</dbReference>
<proteinExistence type="predicted"/>
<organism evidence="2 3">
    <name type="scientific">Trema orientale</name>
    <name type="common">Charcoal tree</name>
    <name type="synonym">Celtis orientalis</name>
    <dbReference type="NCBI Taxonomy" id="63057"/>
    <lineage>
        <taxon>Eukaryota</taxon>
        <taxon>Viridiplantae</taxon>
        <taxon>Streptophyta</taxon>
        <taxon>Embryophyta</taxon>
        <taxon>Tracheophyta</taxon>
        <taxon>Spermatophyta</taxon>
        <taxon>Magnoliopsida</taxon>
        <taxon>eudicotyledons</taxon>
        <taxon>Gunneridae</taxon>
        <taxon>Pentapetalae</taxon>
        <taxon>rosids</taxon>
        <taxon>fabids</taxon>
        <taxon>Rosales</taxon>
        <taxon>Cannabaceae</taxon>
        <taxon>Trema</taxon>
    </lineage>
</organism>
<sequence length="129" mass="14105">MRDRSASTSSGLRLNSSSMALSRSSSDTFSDDSWTAAEGGAVGAAMAGLWWNRTRRSAAAATATQVVVFRIGEAMEAKVGRREGLGFWEEEEEALMAKDLKGGGEVVLREEKGFGKDGRWGLRERWRGW</sequence>
<evidence type="ECO:0000256" key="1">
    <source>
        <dbReference type="SAM" id="MobiDB-lite"/>
    </source>
</evidence>
<evidence type="ECO:0000313" key="3">
    <source>
        <dbReference type="Proteomes" id="UP000237000"/>
    </source>
</evidence>
<dbReference type="AlphaFoldDB" id="A0A2P5FXA6"/>
<comment type="caution">
    <text evidence="2">The sequence shown here is derived from an EMBL/GenBank/DDBJ whole genome shotgun (WGS) entry which is preliminary data.</text>
</comment>